<evidence type="ECO:0000256" key="1">
    <source>
        <dbReference type="SAM" id="MobiDB-lite"/>
    </source>
</evidence>
<proteinExistence type="predicted"/>
<gene>
    <name evidence="2" type="ORF">CYMTET_41405</name>
</gene>
<feature type="compositionally biased region" description="Polar residues" evidence="1">
    <location>
        <begin position="1"/>
        <end position="10"/>
    </location>
</feature>
<evidence type="ECO:0000313" key="3">
    <source>
        <dbReference type="Proteomes" id="UP001190700"/>
    </source>
</evidence>
<keyword evidence="3" id="KW-1185">Reference proteome</keyword>
<feature type="region of interest" description="Disordered" evidence="1">
    <location>
        <begin position="603"/>
        <end position="645"/>
    </location>
</feature>
<accession>A0AAE0F2N2</accession>
<dbReference type="Proteomes" id="UP001190700">
    <property type="component" value="Unassembled WGS sequence"/>
</dbReference>
<evidence type="ECO:0000313" key="2">
    <source>
        <dbReference type="EMBL" id="KAK3249142.1"/>
    </source>
</evidence>
<comment type="caution">
    <text evidence="2">The sequence shown here is derived from an EMBL/GenBank/DDBJ whole genome shotgun (WGS) entry which is preliminary data.</text>
</comment>
<name>A0AAE0F2N2_9CHLO</name>
<organism evidence="2 3">
    <name type="scientific">Cymbomonas tetramitiformis</name>
    <dbReference type="NCBI Taxonomy" id="36881"/>
    <lineage>
        <taxon>Eukaryota</taxon>
        <taxon>Viridiplantae</taxon>
        <taxon>Chlorophyta</taxon>
        <taxon>Pyramimonadophyceae</taxon>
        <taxon>Pyramimonadales</taxon>
        <taxon>Pyramimonadaceae</taxon>
        <taxon>Cymbomonas</taxon>
    </lineage>
</organism>
<sequence length="1355" mass="153133">MLPEVTNSEQDPLRSSEPYTVDEEDMLSGENAQFDDGVVEANVSPGMREHDGPADYIQRHSEHVRKAVVSALHTWTGSRAHEIAMIRLLCDPTDRTHQTLRRVAERTDTDNHVPTAFLESELCMPQNTKQFTVSDAGEWCFNRQYLADTFPRIPRRLAVQAGFIADQELDDEAELQVEGTLETLCHVFAANTHSAICGFMQQHGHTLFEDMPGVAADTGSVRWRFVGAEYPVYNPNAVFFDRKRVSAPPLFYESRADAVMHATWVRRSDAASSSGHAAANHPEGRVIIVEYKMLMEQEKATGRVLEIRHVRQCLTNAFMYYLSVGILPSHCLVVLGTRRTDYVDRPMTRSPTGESIERVAYVVCVRVDLTVRSQMRLFQRVVMAPRQSVSSYDMYYMDENHFLLKPDTIKLSGRGNQYDKQFAFGVPPKQKASYDMPAMFCRDDVRCPEFAITRLCVAMHELHRRMWHRQGTRMADDSDRRVRHPTGYYPEQRSIDLALQALADSRRDTPMPNDWRKTPIAANVPAVPRNTSLFKGSSVAQLRTADHWEHFAMRYNLLPSSQRFCQLTHQDMYLKKPDSERGDLVAVCGYLLRTLEHYGAEVGERESDVEAQADARSVETPSTPSNPIEAPSHATTSREESRLRHQRYLHAPRVHFDTLRMTITRNRPTLGTRSYAGEPDINAQIRSRVNAQVKRKAATLATRFRAHTALEIFDAILTMLNPIDGSAQFNSLETEPYGASPDDARRRQARIVVIARAIHRLVNVRIHAAVCALVGSATGSGWFAGRSLDPEYSEAQVFPHISDRGRWSTFVLNLLEADMTGYGMNQRQAGRVSAHQVLDVAAADIQLHLQTCFQPAVRPPVERTRVYAPLPRPAANATPRAEKTSIERTFVAVTTDAASRLQAPASVARHVDPTPHPNRESPTSVTSTTWNELDAVNLLMDWYFRQIGPFGFPLDCLTPPMSDVNVPSQSASGTPTATRPLPDPRMERRAKMAVAFSKVLNGHTSDIKKPEKQASAEIELHGLLREHADDDPTAARGSSPLTFFRIYKYLLQPVALALDVWSQAKLLQNDATTALQEQRLLTIGVFLPASRSHPRSQQMTISLTSRKYVLTGVVLWHSTGYVSDILTWDSDQREVRSIIRRDRPAVDTANWKDVTAAYAFSDDPPDLRKLITPDTKGEASRVYLYSRAPLCRRCDFQEAPPPTHAWAYCSTPTRHARTGCDETTCSWLLCPLLYTAAGCDLHVCFHGTPIEYGLRTGTQRLQLAWKELVLKIRNDLVVYARANARYGTDSFSPRMRDDDTSRWLQAYLRTYDHSAKYHICEKYQKLLCNAATNMQEILAFFKLYRRERKASFPGV</sequence>
<feature type="region of interest" description="Disordered" evidence="1">
    <location>
        <begin position="1"/>
        <end position="20"/>
    </location>
</feature>
<dbReference type="EMBL" id="LGRX02027573">
    <property type="protein sequence ID" value="KAK3249142.1"/>
    <property type="molecule type" value="Genomic_DNA"/>
</dbReference>
<reference evidence="2 3" key="1">
    <citation type="journal article" date="2015" name="Genome Biol. Evol.">
        <title>Comparative Genomics of a Bacterivorous Green Alga Reveals Evolutionary Causalities and Consequences of Phago-Mixotrophic Mode of Nutrition.</title>
        <authorList>
            <person name="Burns J.A."/>
            <person name="Paasch A."/>
            <person name="Narechania A."/>
            <person name="Kim E."/>
        </authorList>
    </citation>
    <scope>NUCLEOTIDE SEQUENCE [LARGE SCALE GENOMIC DNA]</scope>
    <source>
        <strain evidence="2 3">PLY_AMNH</strain>
    </source>
</reference>
<protein>
    <submittedName>
        <fullName evidence="2">Uncharacterized protein</fullName>
    </submittedName>
</protein>